<proteinExistence type="predicted"/>
<name>X1VQY6_9ZZZZ</name>
<accession>X1VQY6</accession>
<dbReference type="AlphaFoldDB" id="X1VQY6"/>
<protein>
    <submittedName>
        <fullName evidence="1">Uncharacterized protein</fullName>
    </submittedName>
</protein>
<evidence type="ECO:0000313" key="1">
    <source>
        <dbReference type="EMBL" id="GAJ19246.1"/>
    </source>
</evidence>
<gene>
    <name evidence="1" type="ORF">S12H4_59896</name>
</gene>
<organism evidence="1">
    <name type="scientific">marine sediment metagenome</name>
    <dbReference type="NCBI Taxonomy" id="412755"/>
    <lineage>
        <taxon>unclassified sequences</taxon>
        <taxon>metagenomes</taxon>
        <taxon>ecological metagenomes</taxon>
    </lineage>
</organism>
<sequence length="141" mass="15733">NWIDGYNKEVTVKAKKAKSTVANTNVTISIMDSTPAQAITAFNTSTKQISDLMKMQPSEDWTSEIDTLTKLNTKTETIFTFDKAYRDLMSGNKSYNETITQDYIITTKERQIADNITITVGGRTLAKDDLAFFALTVTSLL</sequence>
<comment type="caution">
    <text evidence="1">The sequence shown here is derived from an EMBL/GenBank/DDBJ whole genome shotgun (WGS) entry which is preliminary data.</text>
</comment>
<reference evidence="1" key="1">
    <citation type="journal article" date="2014" name="Front. Microbiol.">
        <title>High frequency of phylogenetically diverse reductive dehalogenase-homologous genes in deep subseafloor sedimentary metagenomes.</title>
        <authorList>
            <person name="Kawai M."/>
            <person name="Futagami T."/>
            <person name="Toyoda A."/>
            <person name="Takaki Y."/>
            <person name="Nishi S."/>
            <person name="Hori S."/>
            <person name="Arai W."/>
            <person name="Tsubouchi T."/>
            <person name="Morono Y."/>
            <person name="Uchiyama I."/>
            <person name="Ito T."/>
            <person name="Fujiyama A."/>
            <person name="Inagaki F."/>
            <person name="Takami H."/>
        </authorList>
    </citation>
    <scope>NUCLEOTIDE SEQUENCE</scope>
    <source>
        <strain evidence="1">Expedition CK06-06</strain>
    </source>
</reference>
<dbReference type="EMBL" id="BARW01039280">
    <property type="protein sequence ID" value="GAJ19246.1"/>
    <property type="molecule type" value="Genomic_DNA"/>
</dbReference>
<feature type="non-terminal residue" evidence="1">
    <location>
        <position position="1"/>
    </location>
</feature>